<dbReference type="Proteomes" id="UP000799754">
    <property type="component" value="Unassembled WGS sequence"/>
</dbReference>
<organism evidence="1 2">
    <name type="scientific">Macroventuria anomochaeta</name>
    <dbReference type="NCBI Taxonomy" id="301207"/>
    <lineage>
        <taxon>Eukaryota</taxon>
        <taxon>Fungi</taxon>
        <taxon>Dikarya</taxon>
        <taxon>Ascomycota</taxon>
        <taxon>Pezizomycotina</taxon>
        <taxon>Dothideomycetes</taxon>
        <taxon>Pleosporomycetidae</taxon>
        <taxon>Pleosporales</taxon>
        <taxon>Pleosporineae</taxon>
        <taxon>Didymellaceae</taxon>
        <taxon>Macroventuria</taxon>
    </lineage>
</organism>
<proteinExistence type="predicted"/>
<protein>
    <submittedName>
        <fullName evidence="1">Uncharacterized protein</fullName>
    </submittedName>
</protein>
<dbReference type="EMBL" id="MU006702">
    <property type="protein sequence ID" value="KAF2633039.1"/>
    <property type="molecule type" value="Genomic_DNA"/>
</dbReference>
<reference evidence="1" key="1">
    <citation type="journal article" date="2020" name="Stud. Mycol.">
        <title>101 Dothideomycetes genomes: a test case for predicting lifestyles and emergence of pathogens.</title>
        <authorList>
            <person name="Haridas S."/>
            <person name="Albert R."/>
            <person name="Binder M."/>
            <person name="Bloem J."/>
            <person name="Labutti K."/>
            <person name="Salamov A."/>
            <person name="Andreopoulos B."/>
            <person name="Baker S."/>
            <person name="Barry K."/>
            <person name="Bills G."/>
            <person name="Bluhm B."/>
            <person name="Cannon C."/>
            <person name="Castanera R."/>
            <person name="Culley D."/>
            <person name="Daum C."/>
            <person name="Ezra D."/>
            <person name="Gonzalez J."/>
            <person name="Henrissat B."/>
            <person name="Kuo A."/>
            <person name="Liang C."/>
            <person name="Lipzen A."/>
            <person name="Lutzoni F."/>
            <person name="Magnuson J."/>
            <person name="Mondo S."/>
            <person name="Nolan M."/>
            <person name="Ohm R."/>
            <person name="Pangilinan J."/>
            <person name="Park H.-J."/>
            <person name="Ramirez L."/>
            <person name="Alfaro M."/>
            <person name="Sun H."/>
            <person name="Tritt A."/>
            <person name="Yoshinaga Y."/>
            <person name="Zwiers L.-H."/>
            <person name="Turgeon B."/>
            <person name="Goodwin S."/>
            <person name="Spatafora J."/>
            <person name="Crous P."/>
            <person name="Grigoriev I."/>
        </authorList>
    </citation>
    <scope>NUCLEOTIDE SEQUENCE</scope>
    <source>
        <strain evidence="1">CBS 525.71</strain>
    </source>
</reference>
<evidence type="ECO:0000313" key="1">
    <source>
        <dbReference type="EMBL" id="KAF2633039.1"/>
    </source>
</evidence>
<name>A0ACB6SIC2_9PLEO</name>
<sequence>MLQCSPNYLGLPEDRNNNIIAHGTKNPGSGERYFSLLELCSNRRKFFKTAQGTYDVGPDCMLEGDLIVGLMGASSLHALRPTATGCVFNLWHVLQGSARWLNGGATAHFDLSDQLVILSGKYSIKQEQ</sequence>
<evidence type="ECO:0000313" key="2">
    <source>
        <dbReference type="Proteomes" id="UP000799754"/>
    </source>
</evidence>
<accession>A0ACB6SIC2</accession>
<gene>
    <name evidence="1" type="ORF">BU25DRAFT_87830</name>
</gene>
<keyword evidence="2" id="KW-1185">Reference proteome</keyword>
<comment type="caution">
    <text evidence="1">The sequence shown here is derived from an EMBL/GenBank/DDBJ whole genome shotgun (WGS) entry which is preliminary data.</text>
</comment>